<evidence type="ECO:0000256" key="2">
    <source>
        <dbReference type="ARBA" id="ARBA00022679"/>
    </source>
</evidence>
<dbReference type="SUPFAM" id="SSF141523">
    <property type="entry name" value="L,D-transpeptidase catalytic domain-like"/>
    <property type="match status" value="1"/>
</dbReference>
<dbReference type="InterPro" id="IPR050979">
    <property type="entry name" value="LD-transpeptidase"/>
</dbReference>
<evidence type="ECO:0000256" key="7">
    <source>
        <dbReference type="PROSITE-ProRule" id="PRU01373"/>
    </source>
</evidence>
<dbReference type="InterPro" id="IPR041280">
    <property type="entry name" value="Big_10"/>
</dbReference>
<dbReference type="CDD" id="cd16913">
    <property type="entry name" value="YkuD_like"/>
    <property type="match status" value="1"/>
</dbReference>
<dbReference type="Gene3D" id="2.40.440.10">
    <property type="entry name" value="L,D-transpeptidase catalytic domain-like"/>
    <property type="match status" value="1"/>
</dbReference>
<evidence type="ECO:0000313" key="11">
    <source>
        <dbReference type="EMBL" id="MEX3594234.1"/>
    </source>
</evidence>
<keyword evidence="3 7" id="KW-0133">Cell shape</keyword>
<keyword evidence="6 7" id="KW-0961">Cell wall biogenesis/degradation</keyword>
<dbReference type="EMBL" id="JAYWLU010000005">
    <property type="protein sequence ID" value="MEX3594234.1"/>
    <property type="molecule type" value="Genomic_DNA"/>
</dbReference>
<evidence type="ECO:0000256" key="3">
    <source>
        <dbReference type="ARBA" id="ARBA00022960"/>
    </source>
</evidence>
<evidence type="ECO:0000313" key="12">
    <source>
        <dbReference type="Proteomes" id="UP001558481"/>
    </source>
</evidence>
<gene>
    <name evidence="11" type="ORF">VVR66_05865</name>
</gene>
<keyword evidence="9" id="KW-0732">Signal</keyword>
<dbReference type="PROSITE" id="PS52029">
    <property type="entry name" value="LD_TPASE"/>
    <property type="match status" value="1"/>
</dbReference>
<organism evidence="11 12">
    <name type="scientific">Kocuria carniphila</name>
    <dbReference type="NCBI Taxonomy" id="262208"/>
    <lineage>
        <taxon>Bacteria</taxon>
        <taxon>Bacillati</taxon>
        <taxon>Actinomycetota</taxon>
        <taxon>Actinomycetes</taxon>
        <taxon>Micrococcales</taxon>
        <taxon>Micrococcaceae</taxon>
        <taxon>Kocuria</taxon>
    </lineage>
</organism>
<evidence type="ECO:0000256" key="8">
    <source>
        <dbReference type="SAM" id="MobiDB-lite"/>
    </source>
</evidence>
<keyword evidence="2" id="KW-0808">Transferase</keyword>
<feature type="compositionally biased region" description="Low complexity" evidence="8">
    <location>
        <begin position="40"/>
        <end position="49"/>
    </location>
</feature>
<feature type="region of interest" description="Disordered" evidence="8">
    <location>
        <begin position="33"/>
        <end position="61"/>
    </location>
</feature>
<feature type="active site" description="Nucleophile" evidence="7">
    <location>
        <position position="356"/>
    </location>
</feature>
<keyword evidence="12" id="KW-1185">Reference proteome</keyword>
<dbReference type="PROSITE" id="PS51257">
    <property type="entry name" value="PROKAR_LIPOPROTEIN"/>
    <property type="match status" value="1"/>
</dbReference>
<dbReference type="PANTHER" id="PTHR30582">
    <property type="entry name" value="L,D-TRANSPEPTIDASE"/>
    <property type="match status" value="1"/>
</dbReference>
<evidence type="ECO:0000256" key="5">
    <source>
        <dbReference type="ARBA" id="ARBA00023315"/>
    </source>
</evidence>
<keyword evidence="5" id="KW-0012">Acyltransferase</keyword>
<evidence type="ECO:0000259" key="10">
    <source>
        <dbReference type="PROSITE" id="PS52029"/>
    </source>
</evidence>
<reference evidence="11 12" key="1">
    <citation type="journal article" date="2024" name="Fungal Genet. Biol.">
        <title>The porcine skin microbiome exhibits broad fungal antagonism.</title>
        <authorList>
            <person name="De La Cruz K.F."/>
            <person name="Townsend E.C."/>
            <person name="Alex Cheong J.Z."/>
            <person name="Salamzade R."/>
            <person name="Liu A."/>
            <person name="Sandstrom S."/>
            <person name="Davila E."/>
            <person name="Huang L."/>
            <person name="Xu K.H."/>
            <person name="Wu S.Y."/>
            <person name="Meudt J.J."/>
            <person name="Shanmuganayagam D."/>
            <person name="Gibson A.L.F."/>
            <person name="Kalan L.R."/>
        </authorList>
    </citation>
    <scope>NUCLEOTIDE SEQUENCE [LARGE SCALE GENOMIC DNA]</scope>
    <source>
        <strain evidence="11 12">LK2625</strain>
    </source>
</reference>
<evidence type="ECO:0000256" key="1">
    <source>
        <dbReference type="ARBA" id="ARBA00004752"/>
    </source>
</evidence>
<dbReference type="Pfam" id="PF17964">
    <property type="entry name" value="Big_10"/>
    <property type="match status" value="1"/>
</dbReference>
<feature type="domain" description="L,D-TPase catalytic" evidence="10">
    <location>
        <begin position="253"/>
        <end position="380"/>
    </location>
</feature>
<accession>A0ABV3V0J5</accession>
<keyword evidence="4 7" id="KW-0573">Peptidoglycan synthesis</keyword>
<comment type="pathway">
    <text evidence="1 7">Cell wall biogenesis; peptidoglycan biosynthesis.</text>
</comment>
<evidence type="ECO:0000256" key="4">
    <source>
        <dbReference type="ARBA" id="ARBA00022984"/>
    </source>
</evidence>
<dbReference type="Pfam" id="PF03734">
    <property type="entry name" value="YkuD"/>
    <property type="match status" value="1"/>
</dbReference>
<dbReference type="InterPro" id="IPR005490">
    <property type="entry name" value="LD_TPept_cat_dom"/>
</dbReference>
<dbReference type="PANTHER" id="PTHR30582:SF2">
    <property type="entry name" value="L,D-TRANSPEPTIDASE YCIB-RELATED"/>
    <property type="match status" value="1"/>
</dbReference>
<protein>
    <submittedName>
        <fullName evidence="11">Ig-like domain-containing protein</fullName>
    </submittedName>
</protein>
<dbReference type="RefSeq" id="WP_095796823.1">
    <property type="nucleotide sequence ID" value="NZ_JAYWLU010000005.1"/>
</dbReference>
<feature type="signal peptide" evidence="9">
    <location>
        <begin position="1"/>
        <end position="28"/>
    </location>
</feature>
<dbReference type="InterPro" id="IPR038063">
    <property type="entry name" value="Transpep_catalytic_dom"/>
</dbReference>
<dbReference type="Gene3D" id="2.60.40.3780">
    <property type="match status" value="1"/>
</dbReference>
<comment type="caution">
    <text evidence="11">The sequence shown here is derived from an EMBL/GenBank/DDBJ whole genome shotgun (WGS) entry which is preliminary data.</text>
</comment>
<feature type="active site" description="Proton donor/acceptor" evidence="7">
    <location>
        <position position="337"/>
    </location>
</feature>
<dbReference type="Proteomes" id="UP001558481">
    <property type="component" value="Unassembled WGS sequence"/>
</dbReference>
<evidence type="ECO:0000256" key="9">
    <source>
        <dbReference type="SAM" id="SignalP"/>
    </source>
</evidence>
<sequence length="412" mass="44161">MAPHSPRKSTWRSRAVTGLAGFSVLALAACGTGSGGDGAASGSPSDGASNATATEAAGEPTVTVAPAANTTMVNPVDPVTVTADQGKLTDVSVVSDDGQEAAGELSEDGTTWTSTKPLEFDSAYTVTYTADNNGRTAEGTSAFSTVDAAHEMDVRMNVRDGGTYGLWQVVEFDFSEPILNKEEIEKAVLVTGGGDQDGAFRWYSDTKLRYRPAEPWAPDSKVKVAIKLLGKDVGNGMIGNENQTVNFTTGPEHRAYVDNNTKTLVAYENGKKTGEWPVTLGNPEWPSTTGKKVIIEQAESYEFKPSSLNLSPGDPHYYEPFNASNVARLTWSGEFIHQALPSAMPVLGYQNVSHGCVGMPVEGAKYIFDTFRPGDMVEVVNTGYPQADPDDGFGDWNIPFDKYSDENWHGNW</sequence>
<name>A0ABV3V0J5_9MICC</name>
<proteinExistence type="predicted"/>
<dbReference type="Gene3D" id="2.60.40.3710">
    <property type="match status" value="1"/>
</dbReference>
<feature type="chain" id="PRO_5046278581" evidence="9">
    <location>
        <begin position="29"/>
        <end position="412"/>
    </location>
</feature>
<evidence type="ECO:0000256" key="6">
    <source>
        <dbReference type="ARBA" id="ARBA00023316"/>
    </source>
</evidence>